<reference evidence="2 3" key="1">
    <citation type="submission" date="2024-07" db="EMBL/GenBank/DDBJ databases">
        <title>Marimonas sp.nov., isolated from tidal-flat sediment.</title>
        <authorList>
            <person name="Jayan J.N."/>
            <person name="Lee S.S."/>
        </authorList>
    </citation>
    <scope>NUCLEOTIDE SEQUENCE [LARGE SCALE GENOMIC DNA]</scope>
    <source>
        <strain evidence="2 3">MJW-29</strain>
    </source>
</reference>
<accession>A0ABV3RHW9</accession>
<evidence type="ECO:0000259" key="1">
    <source>
        <dbReference type="Pfam" id="PF24891"/>
    </source>
</evidence>
<dbReference type="EMBL" id="JBFNXX010000002">
    <property type="protein sequence ID" value="MEW9918555.1"/>
    <property type="molecule type" value="Genomic_DNA"/>
</dbReference>
<organism evidence="2 3">
    <name type="scientific">Sulfitobacter sediminis</name>
    <dbReference type="NCBI Taxonomy" id="3234186"/>
    <lineage>
        <taxon>Bacteria</taxon>
        <taxon>Pseudomonadati</taxon>
        <taxon>Pseudomonadota</taxon>
        <taxon>Alphaproteobacteria</taxon>
        <taxon>Rhodobacterales</taxon>
        <taxon>Roseobacteraceae</taxon>
        <taxon>Sulfitobacter</taxon>
    </lineage>
</organism>
<evidence type="ECO:0000313" key="3">
    <source>
        <dbReference type="Proteomes" id="UP001556098"/>
    </source>
</evidence>
<protein>
    <recommendedName>
        <fullName evidence="1">DUF7742 domain-containing protein</fullName>
    </recommendedName>
</protein>
<name>A0ABV3RHW9_9RHOB</name>
<dbReference type="InterPro" id="IPR056644">
    <property type="entry name" value="DUF7742"/>
</dbReference>
<gene>
    <name evidence="2" type="ORF">AB2B41_03000</name>
</gene>
<evidence type="ECO:0000313" key="2">
    <source>
        <dbReference type="EMBL" id="MEW9918555.1"/>
    </source>
</evidence>
<feature type="domain" description="DUF7742" evidence="1">
    <location>
        <begin position="2"/>
        <end position="87"/>
    </location>
</feature>
<dbReference type="RefSeq" id="WP_367876259.1">
    <property type="nucleotide sequence ID" value="NZ_JBFNXX010000002.1"/>
</dbReference>
<comment type="caution">
    <text evidence="2">The sequence shown here is derived from an EMBL/GenBank/DDBJ whole genome shotgun (WGS) entry which is preliminary data.</text>
</comment>
<keyword evidence="3" id="KW-1185">Reference proteome</keyword>
<proteinExistence type="predicted"/>
<dbReference type="Proteomes" id="UP001556098">
    <property type="component" value="Unassembled WGS sequence"/>
</dbReference>
<sequence length="97" mass="10873">MRSVHVSDVLAVARALRAVPEAQRQGLCAEMIREAELADRYMRRLGKPHPHWGNGTLRDTARRRPMGDALCFDDPQSCRCMAAVMHGLGIRPRSAHL</sequence>
<dbReference type="Pfam" id="PF24891">
    <property type="entry name" value="DUF7742"/>
    <property type="match status" value="1"/>
</dbReference>